<name>A0A1I0D7C5_9FIRM</name>
<protein>
    <submittedName>
        <fullName evidence="2">Uncharacterized protein</fullName>
    </submittedName>
</protein>
<feature type="compositionally biased region" description="Low complexity" evidence="1">
    <location>
        <begin position="51"/>
        <end position="64"/>
    </location>
</feature>
<feature type="compositionally biased region" description="Gly residues" evidence="1">
    <location>
        <begin position="84"/>
        <end position="105"/>
    </location>
</feature>
<feature type="compositionally biased region" description="Low complexity" evidence="1">
    <location>
        <begin position="106"/>
        <end position="121"/>
    </location>
</feature>
<reference evidence="3" key="1">
    <citation type="submission" date="2016-10" db="EMBL/GenBank/DDBJ databases">
        <authorList>
            <person name="Varghese N."/>
            <person name="Submissions S."/>
        </authorList>
    </citation>
    <scope>NUCLEOTIDE SEQUENCE [LARGE SCALE GENOMIC DNA]</scope>
    <source>
        <strain evidence="3">NLAE-zl-G277</strain>
    </source>
</reference>
<dbReference type="Proteomes" id="UP000198508">
    <property type="component" value="Unassembled WGS sequence"/>
</dbReference>
<dbReference type="STRING" id="460384.SAMN05216313_10436"/>
<accession>A0A1I0D7C5</accession>
<dbReference type="AlphaFoldDB" id="A0A1I0D7C5"/>
<proteinExistence type="predicted"/>
<evidence type="ECO:0000313" key="2">
    <source>
        <dbReference type="EMBL" id="SET28148.1"/>
    </source>
</evidence>
<organism evidence="2 3">
    <name type="scientific">Enterocloster lavalensis</name>
    <dbReference type="NCBI Taxonomy" id="460384"/>
    <lineage>
        <taxon>Bacteria</taxon>
        <taxon>Bacillati</taxon>
        <taxon>Bacillota</taxon>
        <taxon>Clostridia</taxon>
        <taxon>Lachnospirales</taxon>
        <taxon>Lachnospiraceae</taxon>
        <taxon>Enterocloster</taxon>
    </lineage>
</organism>
<dbReference type="EMBL" id="FOIM01000004">
    <property type="protein sequence ID" value="SET28148.1"/>
    <property type="molecule type" value="Genomic_DNA"/>
</dbReference>
<feature type="region of interest" description="Disordered" evidence="1">
    <location>
        <begin position="42"/>
        <end position="131"/>
    </location>
</feature>
<evidence type="ECO:0000256" key="1">
    <source>
        <dbReference type="SAM" id="MobiDB-lite"/>
    </source>
</evidence>
<keyword evidence="3" id="KW-1185">Reference proteome</keyword>
<gene>
    <name evidence="2" type="ORF">SAMN05216313_10436</name>
</gene>
<evidence type="ECO:0000313" key="3">
    <source>
        <dbReference type="Proteomes" id="UP000198508"/>
    </source>
</evidence>
<sequence length="576" mass="62233">MIKIEQCMCIPLERGGLAMKIRSITVLIIAGLLSALLSGCQTGPGAGGEAPGNASGAGSSAVGEMNGADDGERPGGVDADGNAGAPGGTGADGNAGAPGGTGADGNAGVPGSSGAAASNAGTQKQPESAEDAALSALPFQFLRTYGLVKSEYPVYELESTVQLEFPQKEKTLALTSALCHKQELTVSATLIDPSVEALPPGSEPPDAGKYITLTDGRLLNPEEKYQSELWSSDEGLFLTGPGLPEDGIKPVESMYGADSQYFEAYGSMRYCIEARFQLPAAPTDEKTLSGYALRVLDFEQPLEFSLKSTPEYETLEELAAAEHGSLDTHDGITIISMGEQVEDGILVSWYVYDETPDCPFSIHYVPPLQEIAMSTISSGGNEYPIKQMKANPYWDNPGFYRLSDLKWDSRRFRCMFDVPADQQNTAFQVNIPGITFSGHEESTPVTLTIPNDYEELNVDIPWEEGSVRIIGIKKLQGPQTVGATDAAGELKVVDKPAVYIYVKAVHEDKDLILRGLLCERKRYGGWERGRYDYDGNGTLTGFRVFYEEGDTEVTLKFHLARFYWEQPFVMEIVPEK</sequence>